<reference evidence="2" key="1">
    <citation type="submission" date="2014-09" db="EMBL/GenBank/DDBJ databases">
        <title>Vibrio variabilis JCM 19239. (C206) whole genome shotgun sequence.</title>
        <authorList>
            <person name="Sawabe T."/>
            <person name="Meirelles P."/>
            <person name="Nakanishi M."/>
            <person name="Sayaka M."/>
            <person name="Hattori M."/>
            <person name="Ohkuma M."/>
        </authorList>
    </citation>
    <scope>NUCLEOTIDE SEQUENCE [LARGE SCALE GENOMIC DNA]</scope>
    <source>
        <strain evidence="2">JCM 19239</strain>
    </source>
</reference>
<gene>
    <name evidence="1" type="ORF">JCM19239_3521</name>
</gene>
<evidence type="ECO:0000313" key="2">
    <source>
        <dbReference type="Proteomes" id="UP000029223"/>
    </source>
</evidence>
<accession>A0ABQ0JRB9</accession>
<sequence>MVQPGDPRTVVFSGTLESSGNFNLLKTYPIGMPSLSLTPIFDGDKLYNGVTRFIGSGESNELNKSVDPVLSLGLTKEQFLDRIASQGRYLMGNQDGTGQLDIPIEATTITALTHSL</sequence>
<reference evidence="2" key="2">
    <citation type="submission" date="2014-09" db="EMBL/GenBank/DDBJ databases">
        <authorList>
            <consortium name="NBRP consortium"/>
            <person name="Sawabe T."/>
            <person name="Meirelles P."/>
            <person name="Nakanishi M."/>
            <person name="Sayaka M."/>
            <person name="Hattori M."/>
            <person name="Ohkuma M."/>
        </authorList>
    </citation>
    <scope>NUCLEOTIDE SEQUENCE [LARGE SCALE GENOMIC DNA]</scope>
    <source>
        <strain evidence="2">JCM 19239</strain>
    </source>
</reference>
<comment type="caution">
    <text evidence="1">The sequence shown here is derived from an EMBL/GenBank/DDBJ whole genome shotgun (WGS) entry which is preliminary data.</text>
</comment>
<keyword evidence="2" id="KW-1185">Reference proteome</keyword>
<dbReference type="EMBL" id="BBMS01000148">
    <property type="protein sequence ID" value="GAL31308.1"/>
    <property type="molecule type" value="Genomic_DNA"/>
</dbReference>
<proteinExistence type="predicted"/>
<evidence type="ECO:0000313" key="1">
    <source>
        <dbReference type="EMBL" id="GAL31308.1"/>
    </source>
</evidence>
<name>A0ABQ0JRB9_9VIBR</name>
<organism evidence="1 2">
    <name type="scientific">Vibrio variabilis</name>
    <dbReference type="NCBI Taxonomy" id="990271"/>
    <lineage>
        <taxon>Bacteria</taxon>
        <taxon>Pseudomonadati</taxon>
        <taxon>Pseudomonadota</taxon>
        <taxon>Gammaproteobacteria</taxon>
        <taxon>Vibrionales</taxon>
        <taxon>Vibrionaceae</taxon>
        <taxon>Vibrio</taxon>
    </lineage>
</organism>
<protein>
    <submittedName>
        <fullName evidence="1">Uncharacterized protein</fullName>
    </submittedName>
</protein>
<dbReference type="Proteomes" id="UP000029223">
    <property type="component" value="Unassembled WGS sequence"/>
</dbReference>